<accession>A0A6C0KVL1</accession>
<dbReference type="EMBL" id="MN740968">
    <property type="protein sequence ID" value="QHU20368.1"/>
    <property type="molecule type" value="Genomic_DNA"/>
</dbReference>
<proteinExistence type="predicted"/>
<name>A0A6C0KVL1_9ZZZZ</name>
<organism evidence="1">
    <name type="scientific">viral metagenome</name>
    <dbReference type="NCBI Taxonomy" id="1070528"/>
    <lineage>
        <taxon>unclassified sequences</taxon>
        <taxon>metagenomes</taxon>
        <taxon>organismal metagenomes</taxon>
    </lineage>
</organism>
<evidence type="ECO:0000313" key="1">
    <source>
        <dbReference type="EMBL" id="QHU20368.1"/>
    </source>
</evidence>
<sequence length="81" mass="9681">MFHWSPSNHTVETWIPRGGWNAIFSEKNKLQGVNLFFFLKKKGYTDTVANTLMHMYLFKHKYEHLQYSKEQENMLKDALKG</sequence>
<reference evidence="1" key="1">
    <citation type="journal article" date="2020" name="Nature">
        <title>Giant virus diversity and host interactions through global metagenomics.</title>
        <authorList>
            <person name="Schulz F."/>
            <person name="Roux S."/>
            <person name="Paez-Espino D."/>
            <person name="Jungbluth S."/>
            <person name="Walsh D.A."/>
            <person name="Denef V.J."/>
            <person name="McMahon K.D."/>
            <person name="Konstantinidis K.T."/>
            <person name="Eloe-Fadrosh E.A."/>
            <person name="Kyrpides N.C."/>
            <person name="Woyke T."/>
        </authorList>
    </citation>
    <scope>NUCLEOTIDE SEQUENCE</scope>
    <source>
        <strain evidence="1">GVMAG-S-3300013093-109</strain>
    </source>
</reference>
<protein>
    <submittedName>
        <fullName evidence="1">Uncharacterized protein</fullName>
    </submittedName>
</protein>
<dbReference type="AlphaFoldDB" id="A0A6C0KVL1"/>